<sequence>MLRYAVLGAIVAYQRYLSPHKGFCCAYRHLTGHHSCSEYARRIVQRKGALALWVALPRQFERCRMAYATLLAMPTENKKRDKNKSPRLSGCNAGKGACECADPFLNCNHLPDVPCDAPCDCSW</sequence>
<evidence type="ECO:0000313" key="2">
    <source>
        <dbReference type="Proteomes" id="UP001172778"/>
    </source>
</evidence>
<dbReference type="SMART" id="SM01234">
    <property type="entry name" value="Haemolytic"/>
    <property type="match status" value="1"/>
</dbReference>
<organism evidence="1 2">
    <name type="scientific">Parachitinimonas caeni</name>
    <dbReference type="NCBI Taxonomy" id="3031301"/>
    <lineage>
        <taxon>Bacteria</taxon>
        <taxon>Pseudomonadati</taxon>
        <taxon>Pseudomonadota</taxon>
        <taxon>Betaproteobacteria</taxon>
        <taxon>Neisseriales</taxon>
        <taxon>Chitinibacteraceae</taxon>
        <taxon>Parachitinimonas</taxon>
    </lineage>
</organism>
<proteinExistence type="predicted"/>
<dbReference type="InterPro" id="IPR002696">
    <property type="entry name" value="Membr_insert_effic_factor_YidD"/>
</dbReference>
<reference evidence="1" key="1">
    <citation type="submission" date="2023-03" db="EMBL/GenBank/DDBJ databases">
        <title>Chitinimonas shenzhenensis gen. nov., sp. nov., a novel member of family Burkholderiaceae isolated from activated sludge collected in Shen Zhen, China.</title>
        <authorList>
            <person name="Wang X."/>
        </authorList>
    </citation>
    <scope>NUCLEOTIDE SEQUENCE</scope>
    <source>
        <strain evidence="1">DQS-5</strain>
    </source>
</reference>
<dbReference type="Proteomes" id="UP001172778">
    <property type="component" value="Unassembled WGS sequence"/>
</dbReference>
<evidence type="ECO:0000313" key="1">
    <source>
        <dbReference type="EMBL" id="MDK2125094.1"/>
    </source>
</evidence>
<dbReference type="EMBL" id="JARRAF010000015">
    <property type="protein sequence ID" value="MDK2125094.1"/>
    <property type="molecule type" value="Genomic_DNA"/>
</dbReference>
<name>A0ABT7DZ43_9NEIS</name>
<comment type="caution">
    <text evidence="1">The sequence shown here is derived from an EMBL/GenBank/DDBJ whole genome shotgun (WGS) entry which is preliminary data.</text>
</comment>
<dbReference type="RefSeq" id="WP_284101406.1">
    <property type="nucleotide sequence ID" value="NZ_JARRAF010000015.1"/>
</dbReference>
<keyword evidence="2" id="KW-1185">Reference proteome</keyword>
<gene>
    <name evidence="1" type="primary">yidD</name>
    <name evidence="1" type="ORF">PZA18_13650</name>
</gene>
<protein>
    <submittedName>
        <fullName evidence="1">Membrane protein insertion efficiency factor YidD</fullName>
    </submittedName>
</protein>
<dbReference type="NCBIfam" id="TIGR00278">
    <property type="entry name" value="membrane protein insertion efficiency factor YidD"/>
    <property type="match status" value="1"/>
</dbReference>
<accession>A0ABT7DZ43</accession>